<name>A0AA36N119_9DINO</name>
<dbReference type="Gene3D" id="3.40.850.10">
    <property type="entry name" value="Kinesin motor domain"/>
    <property type="match status" value="1"/>
</dbReference>
<comment type="caution">
    <text evidence="5">The sequence shown here is derived from an EMBL/GenBank/DDBJ whole genome shotgun (WGS) entry which is preliminary data.</text>
</comment>
<evidence type="ECO:0000256" key="2">
    <source>
        <dbReference type="SAM" id="MobiDB-lite"/>
    </source>
</evidence>
<keyword evidence="3" id="KW-0812">Transmembrane</keyword>
<comment type="similarity">
    <text evidence="1">Belongs to the TRAFAC class myosin-kinesin ATPase superfamily. Kinesin family.</text>
</comment>
<dbReference type="Proteomes" id="UP001178507">
    <property type="component" value="Unassembled WGS sequence"/>
</dbReference>
<feature type="compositionally biased region" description="Low complexity" evidence="2">
    <location>
        <begin position="150"/>
        <end position="161"/>
    </location>
</feature>
<keyword evidence="6" id="KW-1185">Reference proteome</keyword>
<evidence type="ECO:0000313" key="6">
    <source>
        <dbReference type="Proteomes" id="UP001178507"/>
    </source>
</evidence>
<proteinExistence type="inferred from homology"/>
<dbReference type="GO" id="GO:0003777">
    <property type="term" value="F:microtubule motor activity"/>
    <property type="evidence" value="ECO:0007669"/>
    <property type="project" value="InterPro"/>
</dbReference>
<dbReference type="InterPro" id="IPR001752">
    <property type="entry name" value="Kinesin_motor_dom"/>
</dbReference>
<accession>A0AA36N119</accession>
<feature type="compositionally biased region" description="Low complexity" evidence="2">
    <location>
        <begin position="200"/>
        <end position="216"/>
    </location>
</feature>
<dbReference type="GO" id="GO:0007018">
    <property type="term" value="P:microtubule-based movement"/>
    <property type="evidence" value="ECO:0007669"/>
    <property type="project" value="InterPro"/>
</dbReference>
<dbReference type="InterPro" id="IPR027417">
    <property type="entry name" value="P-loop_NTPase"/>
</dbReference>
<keyword evidence="1" id="KW-0505">Motor protein</keyword>
<dbReference type="SUPFAM" id="SSF47769">
    <property type="entry name" value="SAM/Pointed domain"/>
    <property type="match status" value="1"/>
</dbReference>
<keyword evidence="1" id="KW-0547">Nucleotide-binding</keyword>
<evidence type="ECO:0000259" key="4">
    <source>
        <dbReference type="PROSITE" id="PS50067"/>
    </source>
</evidence>
<feature type="compositionally biased region" description="Basic and acidic residues" evidence="2">
    <location>
        <begin position="95"/>
        <end position="105"/>
    </location>
</feature>
<feature type="compositionally biased region" description="Gly residues" evidence="2">
    <location>
        <begin position="293"/>
        <end position="306"/>
    </location>
</feature>
<dbReference type="SUPFAM" id="SSF52540">
    <property type="entry name" value="P-loop containing nucleoside triphosphate hydrolases"/>
    <property type="match status" value="1"/>
</dbReference>
<feature type="transmembrane region" description="Helical" evidence="3">
    <location>
        <begin position="812"/>
        <end position="835"/>
    </location>
</feature>
<keyword evidence="3" id="KW-0472">Membrane</keyword>
<feature type="region of interest" description="Disordered" evidence="2">
    <location>
        <begin position="58"/>
        <end position="426"/>
    </location>
</feature>
<dbReference type="PANTHER" id="PTHR24115:SF0">
    <property type="entry name" value="FI21273P1-RELATED"/>
    <property type="match status" value="1"/>
</dbReference>
<feature type="compositionally biased region" description="Basic residues" evidence="2">
    <location>
        <begin position="189"/>
        <end position="199"/>
    </location>
</feature>
<dbReference type="PRINTS" id="PR00380">
    <property type="entry name" value="KINESINHEAVY"/>
</dbReference>
<feature type="compositionally biased region" description="Polar residues" evidence="2">
    <location>
        <begin position="250"/>
        <end position="262"/>
    </location>
</feature>
<feature type="transmembrane region" description="Helical" evidence="3">
    <location>
        <begin position="841"/>
        <end position="862"/>
    </location>
</feature>
<feature type="compositionally biased region" description="Pro residues" evidence="2">
    <location>
        <begin position="124"/>
        <end position="149"/>
    </location>
</feature>
<dbReference type="GO" id="GO:0005524">
    <property type="term" value="F:ATP binding"/>
    <property type="evidence" value="ECO:0007669"/>
    <property type="project" value="UniProtKB-UniRule"/>
</dbReference>
<feature type="transmembrane region" description="Helical" evidence="3">
    <location>
        <begin position="620"/>
        <end position="640"/>
    </location>
</feature>
<dbReference type="SMART" id="SM00129">
    <property type="entry name" value="KISc"/>
    <property type="match status" value="1"/>
</dbReference>
<dbReference type="GO" id="GO:0005819">
    <property type="term" value="C:spindle"/>
    <property type="evidence" value="ECO:0007669"/>
    <property type="project" value="TreeGrafter"/>
</dbReference>
<organism evidence="5 6">
    <name type="scientific">Effrenium voratum</name>
    <dbReference type="NCBI Taxonomy" id="2562239"/>
    <lineage>
        <taxon>Eukaryota</taxon>
        <taxon>Sar</taxon>
        <taxon>Alveolata</taxon>
        <taxon>Dinophyceae</taxon>
        <taxon>Suessiales</taxon>
        <taxon>Symbiodiniaceae</taxon>
        <taxon>Effrenium</taxon>
    </lineage>
</organism>
<dbReference type="PROSITE" id="PS50067">
    <property type="entry name" value="KINESIN_MOTOR_2"/>
    <property type="match status" value="1"/>
</dbReference>
<dbReference type="GO" id="GO:0016887">
    <property type="term" value="F:ATP hydrolysis activity"/>
    <property type="evidence" value="ECO:0007669"/>
    <property type="project" value="TreeGrafter"/>
</dbReference>
<evidence type="ECO:0000256" key="3">
    <source>
        <dbReference type="SAM" id="Phobius"/>
    </source>
</evidence>
<feature type="region of interest" description="Disordered" evidence="2">
    <location>
        <begin position="695"/>
        <end position="724"/>
    </location>
</feature>
<keyword evidence="1" id="KW-0067">ATP-binding</keyword>
<feature type="compositionally biased region" description="Low complexity" evidence="2">
    <location>
        <begin position="75"/>
        <end position="94"/>
    </location>
</feature>
<evidence type="ECO:0000313" key="5">
    <source>
        <dbReference type="EMBL" id="CAJ1385848.1"/>
    </source>
</evidence>
<dbReference type="PANTHER" id="PTHR24115">
    <property type="entry name" value="KINESIN-RELATED"/>
    <property type="match status" value="1"/>
</dbReference>
<keyword evidence="3" id="KW-1133">Transmembrane helix</keyword>
<feature type="transmembrane region" description="Helical" evidence="3">
    <location>
        <begin position="1005"/>
        <end position="1027"/>
    </location>
</feature>
<dbReference type="InterPro" id="IPR027640">
    <property type="entry name" value="Kinesin-like_fam"/>
</dbReference>
<protein>
    <recommendedName>
        <fullName evidence="4">Kinesin motor domain-containing protein</fullName>
    </recommendedName>
</protein>
<dbReference type="EMBL" id="CAUJNA010001291">
    <property type="protein sequence ID" value="CAJ1385848.1"/>
    <property type="molecule type" value="Genomic_DNA"/>
</dbReference>
<sequence>MRQLKGEEAPTIAPDSSGSAICTEASAPCGFGPPPSDASGSNLAEVFAECREPKEATLQEVAKNCPPEPSEPAREAASVAANAPPEPAALSASERSVRDPPREAEPFVVPSWAAPRGPATEKPLPGPPPPAPPAPAPLAPAAPTTPPEAAPEAALEAAEPGTSGWMQNLRGSHEDDDFAADDPMVFAKPKAKQKRRSKSKQSASSAASASAEPRSAGYVPGSSGAGSAPARPEPEVYPEGLGWMHDLDNVLNQPMFSKSRSQPLPRGKRPPRPGSEEPGSASSSFRRTRTSTGGAGGAACGAGAGVQGADLGSRPASGYFSRAAPGAAQQLPEALRKRLEERNEVQRRQQEQKRGQKNSSHSRMHGSEAEESGGYPEPAPVKLPPLDGGSGRGRRAMSQPPVDLPGAQEPKKPRPKSQPPGDEECSRQMFDKNTLRTMHRDLFMGAIQQFRERQVAREVPAAPSSSSVKVCLRKRPIFAAETRADFDAVSVLPGSSPGQVTVHNCLFQADLKTPFVQHLSFDFDEVFDDQAGLFGFGYNRVNYKFDQGQRWARFTAGRANELKRVAMFREDVSDLAAVSVSKLKVYVPVLTMSLGYVLTVLVEARSGLKFPAPPTFASGLYLNCLAVSFAFMTLSIWLCWHAAMRAQIAMVQLRTRKVRLPVPSQRQLDSARKILSSYEEQGVYDMFRLPFILPNTGNTPPGSDDEKKTKDEKSSSKTGYSKAGLPGVAAKMKHKVKELHEETGGSKKELAHAARMPGLTSGAPSWMEKEIDAREDLPKASPSAFGNEAPPEPYEHFELIRQAQKDYWCAEAYARVTFLIGKMHLIQSFAYWLVLHNVAELGLIWGSVVCGSALTAGVWIMFRMDVLPSHGGCFPFEIGGPFIEAISLALAYTHHPTKPVVDISRAVAILVYLMQIGQTVRMYVVAQPANSAAGATHQARETGERLFNQSASCESPAWLPAAFQHVSYLVAPPKTKAQLDKEQVDRDQTHIHEDPMVNVDMTPWYYVRVLLVITVVSWSVLLTGRIVECIMSERMLVTNPGAPPWTRIGRWYGWESGPITSKHYAHVTPMRGHFAWQKGWGPQGQQELWASDMFGFHPEADMHWSEAEGPQPHVGVAGNGENTWFEGVIKYARVWEGGHDWLDSGGHRRLQSADEVSTVVRPVVPAAVAWPPLLEPELLACGAGGVVAMSPGGRGAFFETRAATEGFGRSWDFSAEGLLELGLARGMNWGNGRLLVHTGSGAIAACPTSTSGVLRCSALDLPKLHAEVAAVTEEVEGHPFRAAVLGAGKVLLHELSGLDWRLKAEFAIPGEAKVVALSGDHHRLLAANSDGSVLQWRLAAASGTAASAPVAREVPKAGPRRSWSGACGLEGKVLRLGSKWRHHQGHKEWSVNSEEVYSKVAYNLVERTRDGGVGTMFMFGQTGSGKTHTMTAIQELASQDLFHGENGVSWLSVTFLELRGHRCFDLLAHSAAGAGRKDSRPELRLREQLDGSYGAEGAVTLFPNSPEELCAVMQMAQSRRATSATDANAVSSRSHAVCILRLLQCEGQLMLVDCAGTERRKDSMYHSKERQQEGAEINASLHALKECIRHFATQQRVPGHAYRASSLTKVLAEAFRGKETSLAVVCTASPCATDTEHTISTLRMGAALAGRSEHEQKQGVELQKKRRVAHPKQWTPEQVSEWLCGLNGGQFRDAAEALPSSCTGQMLVRLTENRPAEFTSSMGRAIPVIGALVEGSSLVAAWDSAMLRLALVAALSPAFAKDFLAKKSVTATCHLQGWADATQKAEVLKVAEDCFSWNPIATQTISDIQTSLTDATDCVLYNLEQRWGWKPELFGRGGDIGGPYDTQGRDGKVVVGVNTPTGKWKFALAKGSGAPSSGASSSAPAAPVVTSLHRGDASAAQEAELIHFAETCFAANEIDTSNVGSLDSSLGRAVGCVLDKCQQKWGWKPLLTGEGSNSGGPYDTHGLGATVIGAETSAGKWQFILHLKY</sequence>
<dbReference type="InterPro" id="IPR036961">
    <property type="entry name" value="Kinesin_motor_dom_sf"/>
</dbReference>
<dbReference type="GO" id="GO:0008017">
    <property type="term" value="F:microtubule binding"/>
    <property type="evidence" value="ECO:0007669"/>
    <property type="project" value="InterPro"/>
</dbReference>
<evidence type="ECO:0000256" key="1">
    <source>
        <dbReference type="PROSITE-ProRule" id="PRU00283"/>
    </source>
</evidence>
<dbReference type="InterPro" id="IPR013761">
    <property type="entry name" value="SAM/pointed_sf"/>
</dbReference>
<feature type="compositionally biased region" description="Basic and acidic residues" evidence="2">
    <location>
        <begin position="704"/>
        <end position="715"/>
    </location>
</feature>
<gene>
    <name evidence="5" type="ORF">EVOR1521_LOCUS12356</name>
</gene>
<feature type="compositionally biased region" description="Low complexity" evidence="2">
    <location>
        <begin position="276"/>
        <end position="285"/>
    </location>
</feature>
<feature type="compositionally biased region" description="Basic and acidic residues" evidence="2">
    <location>
        <begin position="334"/>
        <end position="354"/>
    </location>
</feature>
<dbReference type="GO" id="GO:0005874">
    <property type="term" value="C:microtubule"/>
    <property type="evidence" value="ECO:0007669"/>
    <property type="project" value="TreeGrafter"/>
</dbReference>
<dbReference type="Pfam" id="PF00225">
    <property type="entry name" value="Kinesin"/>
    <property type="match status" value="1"/>
</dbReference>
<dbReference type="GO" id="GO:0005871">
    <property type="term" value="C:kinesin complex"/>
    <property type="evidence" value="ECO:0007669"/>
    <property type="project" value="TreeGrafter"/>
</dbReference>
<feature type="binding site" evidence="1">
    <location>
        <begin position="1420"/>
        <end position="1427"/>
    </location>
    <ligand>
        <name>ATP</name>
        <dbReference type="ChEBI" id="CHEBI:30616"/>
    </ligand>
</feature>
<feature type="domain" description="Kinesin motor" evidence="4">
    <location>
        <begin position="1349"/>
        <end position="1651"/>
    </location>
</feature>
<reference evidence="5" key="1">
    <citation type="submission" date="2023-08" db="EMBL/GenBank/DDBJ databases">
        <authorList>
            <person name="Chen Y."/>
            <person name="Shah S."/>
            <person name="Dougan E. K."/>
            <person name="Thang M."/>
            <person name="Chan C."/>
        </authorList>
    </citation>
    <scope>NUCLEOTIDE SEQUENCE</scope>
</reference>